<dbReference type="Pfam" id="PF00010">
    <property type="entry name" value="HLH"/>
    <property type="match status" value="1"/>
</dbReference>
<feature type="compositionally biased region" description="Acidic residues" evidence="5">
    <location>
        <begin position="402"/>
        <end position="412"/>
    </location>
</feature>
<evidence type="ECO:0000256" key="2">
    <source>
        <dbReference type="ARBA" id="ARBA00023015"/>
    </source>
</evidence>
<keyword evidence="3" id="KW-0804">Transcription</keyword>
<feature type="region of interest" description="Disordered" evidence="5">
    <location>
        <begin position="64"/>
        <end position="207"/>
    </location>
</feature>
<dbReference type="PANTHER" id="PTHR46117">
    <property type="entry name" value="FI24210P1"/>
    <property type="match status" value="1"/>
</dbReference>
<name>A0A0D7B350_9AGAR</name>
<feature type="domain" description="BHLH" evidence="6">
    <location>
        <begin position="194"/>
        <end position="303"/>
    </location>
</feature>
<dbReference type="AlphaFoldDB" id="A0A0D7B350"/>
<evidence type="ECO:0000256" key="1">
    <source>
        <dbReference type="ARBA" id="ARBA00004123"/>
    </source>
</evidence>
<feature type="compositionally biased region" description="Pro residues" evidence="5">
    <location>
        <begin position="124"/>
        <end position="138"/>
    </location>
</feature>
<sequence length="412" mass="44814">MSQFFPAYQNVDFEDDLVSLVSSERSTSKPGHPTAHNIFDISAPPYTNPPYHFSSHFNSTIPPLGSYEDAHAHNHHHLSRSRSRSRPPSIGPTRSRRGNSISSASPPPHSRPHIMIPPARNGPSSPPPPSAWYIPPTPDSIGHPQSLPYATNHYDDSLSSSFPGFNSPPSASAGNISQSMQDKQSVLANEKRRRRRESHNAVERRRRDNINEKITELATLIPECLLEGATPNASSSAQAASSPPAPDEIWGGLLKDDVSVAEAAQELPDIIPGPHVNAASIGGVIKANKGMILTKSVEYIRFLQQLITAQSNRNIQLENELRGIRGDPALPLPVSASSSGSNVSSLFGNGHAHTLSENGSAFSGSPLGDVQEEEDVEIKREDEERAERRRGRPRHRAHGDANEMDVDGDEIF</sequence>
<dbReference type="PANTHER" id="PTHR46117:SF3">
    <property type="entry name" value="FI24210P1"/>
    <property type="match status" value="1"/>
</dbReference>
<comment type="subcellular location">
    <subcellularLocation>
        <location evidence="1">Nucleus</location>
    </subcellularLocation>
</comment>
<feature type="compositionally biased region" description="Basic residues" evidence="5">
    <location>
        <begin position="73"/>
        <end position="85"/>
    </location>
</feature>
<feature type="compositionally biased region" description="Basic and acidic residues" evidence="5">
    <location>
        <begin position="198"/>
        <end position="207"/>
    </location>
</feature>
<feature type="compositionally biased region" description="Low complexity" evidence="5">
    <location>
        <begin position="157"/>
        <end position="174"/>
    </location>
</feature>
<dbReference type="PROSITE" id="PS50888">
    <property type="entry name" value="BHLH"/>
    <property type="match status" value="1"/>
</dbReference>
<feature type="compositionally biased region" description="Low complexity" evidence="5">
    <location>
        <begin position="113"/>
        <end position="123"/>
    </location>
</feature>
<dbReference type="EMBL" id="KN880608">
    <property type="protein sequence ID" value="KIY65018.1"/>
    <property type="molecule type" value="Genomic_DNA"/>
</dbReference>
<dbReference type="CDD" id="cd11387">
    <property type="entry name" value="bHLHzip_USF_MITF"/>
    <property type="match status" value="1"/>
</dbReference>
<dbReference type="InterPro" id="IPR051732">
    <property type="entry name" value="USF"/>
</dbReference>
<dbReference type="SUPFAM" id="SSF47459">
    <property type="entry name" value="HLH, helix-loop-helix DNA-binding domain"/>
    <property type="match status" value="1"/>
</dbReference>
<feature type="compositionally biased region" description="Basic and acidic residues" evidence="5">
    <location>
        <begin position="377"/>
        <end position="387"/>
    </location>
</feature>
<keyword evidence="8" id="KW-1185">Reference proteome</keyword>
<evidence type="ECO:0000313" key="8">
    <source>
        <dbReference type="Proteomes" id="UP000054007"/>
    </source>
</evidence>
<evidence type="ECO:0000259" key="6">
    <source>
        <dbReference type="PROSITE" id="PS50888"/>
    </source>
</evidence>
<organism evidence="7 8">
    <name type="scientific">Cylindrobasidium torrendii FP15055 ss-10</name>
    <dbReference type="NCBI Taxonomy" id="1314674"/>
    <lineage>
        <taxon>Eukaryota</taxon>
        <taxon>Fungi</taxon>
        <taxon>Dikarya</taxon>
        <taxon>Basidiomycota</taxon>
        <taxon>Agaricomycotina</taxon>
        <taxon>Agaricomycetes</taxon>
        <taxon>Agaricomycetidae</taxon>
        <taxon>Agaricales</taxon>
        <taxon>Marasmiineae</taxon>
        <taxon>Physalacriaceae</taxon>
        <taxon>Cylindrobasidium</taxon>
    </lineage>
</organism>
<dbReference type="InterPro" id="IPR011598">
    <property type="entry name" value="bHLH_dom"/>
</dbReference>
<dbReference type="GO" id="GO:0000981">
    <property type="term" value="F:DNA-binding transcription factor activity, RNA polymerase II-specific"/>
    <property type="evidence" value="ECO:0007669"/>
    <property type="project" value="TreeGrafter"/>
</dbReference>
<dbReference type="STRING" id="1314674.A0A0D7B350"/>
<evidence type="ECO:0000256" key="5">
    <source>
        <dbReference type="SAM" id="MobiDB-lite"/>
    </source>
</evidence>
<dbReference type="GO" id="GO:0005634">
    <property type="term" value="C:nucleus"/>
    <property type="evidence" value="ECO:0007669"/>
    <property type="project" value="UniProtKB-SubCell"/>
</dbReference>
<accession>A0A0D7B350</accession>
<reference evidence="7 8" key="1">
    <citation type="journal article" date="2015" name="Fungal Genet. Biol.">
        <title>Evolution of novel wood decay mechanisms in Agaricales revealed by the genome sequences of Fistulina hepatica and Cylindrobasidium torrendii.</title>
        <authorList>
            <person name="Floudas D."/>
            <person name="Held B.W."/>
            <person name="Riley R."/>
            <person name="Nagy L.G."/>
            <person name="Koehler G."/>
            <person name="Ransdell A.S."/>
            <person name="Younus H."/>
            <person name="Chow J."/>
            <person name="Chiniquy J."/>
            <person name="Lipzen A."/>
            <person name="Tritt A."/>
            <person name="Sun H."/>
            <person name="Haridas S."/>
            <person name="LaButti K."/>
            <person name="Ohm R.A."/>
            <person name="Kues U."/>
            <person name="Blanchette R.A."/>
            <person name="Grigoriev I.V."/>
            <person name="Minto R.E."/>
            <person name="Hibbett D.S."/>
        </authorList>
    </citation>
    <scope>NUCLEOTIDE SEQUENCE [LARGE SCALE GENOMIC DNA]</scope>
    <source>
        <strain evidence="7 8">FP15055 ss-10</strain>
    </source>
</reference>
<dbReference type="InterPro" id="IPR036638">
    <property type="entry name" value="HLH_DNA-bd_sf"/>
</dbReference>
<gene>
    <name evidence="7" type="ORF">CYLTODRAFT_424706</name>
</gene>
<dbReference type="Gene3D" id="4.10.280.10">
    <property type="entry name" value="Helix-loop-helix DNA-binding domain"/>
    <property type="match status" value="2"/>
</dbReference>
<dbReference type="GO" id="GO:0000978">
    <property type="term" value="F:RNA polymerase II cis-regulatory region sequence-specific DNA binding"/>
    <property type="evidence" value="ECO:0007669"/>
    <property type="project" value="TreeGrafter"/>
</dbReference>
<feature type="compositionally biased region" description="Polar residues" evidence="5">
    <location>
        <begin position="175"/>
        <end position="187"/>
    </location>
</feature>
<proteinExistence type="predicted"/>
<dbReference type="GO" id="GO:0046983">
    <property type="term" value="F:protein dimerization activity"/>
    <property type="evidence" value="ECO:0007669"/>
    <property type="project" value="InterPro"/>
</dbReference>
<evidence type="ECO:0000256" key="4">
    <source>
        <dbReference type="ARBA" id="ARBA00023242"/>
    </source>
</evidence>
<dbReference type="SMART" id="SM00353">
    <property type="entry name" value="HLH"/>
    <property type="match status" value="1"/>
</dbReference>
<evidence type="ECO:0000313" key="7">
    <source>
        <dbReference type="EMBL" id="KIY65018.1"/>
    </source>
</evidence>
<feature type="region of interest" description="Disordered" evidence="5">
    <location>
        <begin position="357"/>
        <end position="412"/>
    </location>
</feature>
<evidence type="ECO:0000256" key="3">
    <source>
        <dbReference type="ARBA" id="ARBA00023163"/>
    </source>
</evidence>
<protein>
    <submittedName>
        <fullName evidence="7">HLH-domain-containing protein</fullName>
    </submittedName>
</protein>
<feature type="compositionally biased region" description="Basic residues" evidence="5">
    <location>
        <begin position="388"/>
        <end position="397"/>
    </location>
</feature>
<dbReference type="OrthoDB" id="690068at2759"/>
<dbReference type="Proteomes" id="UP000054007">
    <property type="component" value="Unassembled WGS sequence"/>
</dbReference>
<keyword evidence="2" id="KW-0805">Transcription regulation</keyword>
<keyword evidence="4" id="KW-0539">Nucleus</keyword>